<gene>
    <name evidence="4" type="ORF">ALE3EI_1632</name>
</gene>
<dbReference type="Pfam" id="PF13517">
    <property type="entry name" value="FG-GAP_3"/>
    <property type="match status" value="6"/>
</dbReference>
<dbReference type="InterPro" id="IPR013517">
    <property type="entry name" value="FG-GAP"/>
</dbReference>
<keyword evidence="5" id="KW-1185">Reference proteome</keyword>
<dbReference type="Proteomes" id="UP000515514">
    <property type="component" value="Chromosome"/>
</dbReference>
<accession>A0A7G8PV20</accession>
<dbReference type="SUPFAM" id="SSF69318">
    <property type="entry name" value="Integrin alpha N-terminal domain"/>
    <property type="match status" value="3"/>
</dbReference>
<dbReference type="PROSITE" id="PS51257">
    <property type="entry name" value="PROKAR_LIPOPROTEIN"/>
    <property type="match status" value="1"/>
</dbReference>
<evidence type="ECO:0000259" key="3">
    <source>
        <dbReference type="Pfam" id="PF07593"/>
    </source>
</evidence>
<proteinExistence type="predicted"/>
<dbReference type="InterPro" id="IPR028994">
    <property type="entry name" value="Integrin_alpha_N"/>
</dbReference>
<evidence type="ECO:0000313" key="5">
    <source>
        <dbReference type="Proteomes" id="UP000515514"/>
    </source>
</evidence>
<keyword evidence="1 2" id="KW-0732">Signal</keyword>
<evidence type="ECO:0000313" key="4">
    <source>
        <dbReference type="EMBL" id="QNJ98186.1"/>
    </source>
</evidence>
<name>A0A7G8PV20_9FLAO</name>
<feature type="domain" description="ASPIC/UnbV" evidence="3">
    <location>
        <begin position="522"/>
        <end position="588"/>
    </location>
</feature>
<dbReference type="InterPro" id="IPR027039">
    <property type="entry name" value="Crtac1"/>
</dbReference>
<dbReference type="AlphaFoldDB" id="A0A7G8PV20"/>
<dbReference type="PANTHER" id="PTHR16026">
    <property type="entry name" value="CARTILAGE ACIDIC PROTEIN 1"/>
    <property type="match status" value="1"/>
</dbReference>
<dbReference type="EMBL" id="CP052909">
    <property type="protein sequence ID" value="QNJ98186.1"/>
    <property type="molecule type" value="Genomic_DNA"/>
</dbReference>
<dbReference type="Pfam" id="PF07593">
    <property type="entry name" value="UnbV_ASPIC"/>
    <property type="match status" value="1"/>
</dbReference>
<dbReference type="KEGG" id="alti:ALE3EI_1632"/>
<evidence type="ECO:0000256" key="1">
    <source>
        <dbReference type="ARBA" id="ARBA00022729"/>
    </source>
</evidence>
<feature type="chain" id="PRO_5029022406" evidence="2">
    <location>
        <begin position="23"/>
        <end position="1097"/>
    </location>
</feature>
<protein>
    <submittedName>
        <fullName evidence="4">RNA-binding protein</fullName>
    </submittedName>
</protein>
<dbReference type="InterPro" id="IPR011519">
    <property type="entry name" value="UnbV_ASPIC"/>
</dbReference>
<sequence>MKLKICASFVSLLIVACSDSTVAPKKSGTLTDGATTLFTKVNSASSNLTFINLVEEKFDFNFLNYPYIYTGGGVGVGDFNNDGMEDIYLVSNLGPNKMYLNNGNFEFEDVTLASGTIDNTGFSTGVTILDINNDGWLDMYIGKAGSLNDDNGRRNKLFVNKKDGTFVEEAAKWGLDDPGYTTQAYQLDFDKDGDMDLYVLNYRPDFKNNTKISGVIQSQIEETTSDQLYRNDGNRFTKVTGEAGLYNKAWGLAVVIGDFNNDGWDDIHVSNDFLEPDVMYINQQDGTFKNEINERIQHISFNSMGADYADLDNNMYEDLITVDMLAENYARSKENMASMSTENFMSMVKVGYHHAYMANMLHMNSGNGKFKETGQLSGIVKTDWSWAPLIADFDNDGMKDIFITNGVLKDYTNQDFRTQLREKNERGETMKLEDVLDMMPAEKLSNYIYKNKGDLTFQKMITEWGLEDPNFSNGAAYADFDNDGDLDLIVNNINDEVGLYKNNANENFLQVKLKGPETNLQGIGASVYVKNNENRQFQKLYTARGFESTVPAVLQFGLGTSDAPSEVIVKWPDGKISKVENSAANQRLEIDYATAKNDELALRNFVSAKKSVNSASLGIDFTHIENDFNDFDLQLLIPQKQSTKGAGLAKADVNGDGLEDFFVGNALGAPAALYLQNSDGTFAKSNETLWTKEAKYEDANALFFDADGDGDQDLYVVSAGYDLKENDTRLQDRLYMNDGKGNFTLNSSALPRMLVSGKAVAAADIDKDGDLDLFVGGNVVPGKYPLSPRSYILKNERGTFKDVTSQHNGLSEIGMVSEAVFSDYDGDNDPDLVLVGEWMAPTFFNNTNGIFERAEAIGGLEKTEGWWFSVTASDFDGDGDEDYVFGNLGLNNKFQPKKEKPIYIYAKDFDDNGSFDVALSKINDGRLVPVRGKECSSQQNPFLLEKIQSYKEFASLEMDDIYGEDELKEAYRLTAYMFETVYAENKGDGTFEIKKLPNEAQLGPTLAFTVGDYNNDGLNDIMGVGGIYDAEVETIRYDSNYGYVLLGDGKGGFRYSQELDPFVASDAKDLQEITIAGKKHFMVVSNNAPLEIFSFNP</sequence>
<organism evidence="4 5">
    <name type="scientific">Constantimarinum furrinae</name>
    <dbReference type="NCBI Taxonomy" id="2562285"/>
    <lineage>
        <taxon>Bacteria</taxon>
        <taxon>Pseudomonadati</taxon>
        <taxon>Bacteroidota</taxon>
        <taxon>Flavobacteriia</taxon>
        <taxon>Flavobacteriales</taxon>
        <taxon>Flavobacteriaceae</taxon>
        <taxon>Altibacter/Constantimarinum group</taxon>
        <taxon>Constantimarinum</taxon>
    </lineage>
</organism>
<dbReference type="Gene3D" id="2.130.10.130">
    <property type="entry name" value="Integrin alpha, N-terminal"/>
    <property type="match status" value="4"/>
</dbReference>
<evidence type="ECO:0000256" key="2">
    <source>
        <dbReference type="SAM" id="SignalP"/>
    </source>
</evidence>
<dbReference type="RefSeq" id="WP_186987799.1">
    <property type="nucleotide sequence ID" value="NZ_CP052909.1"/>
</dbReference>
<dbReference type="PANTHER" id="PTHR16026:SF0">
    <property type="entry name" value="CARTILAGE ACIDIC PROTEIN 1"/>
    <property type="match status" value="1"/>
</dbReference>
<reference evidence="4 5" key="1">
    <citation type="submission" date="2020-04" db="EMBL/GenBank/DDBJ databases">
        <title>Genome sequence of Altibacter aquimarinus strain ALE3EI.</title>
        <authorList>
            <person name="Oh H.-M."/>
            <person name="Jang D."/>
        </authorList>
    </citation>
    <scope>NUCLEOTIDE SEQUENCE [LARGE SCALE GENOMIC DNA]</scope>
    <source>
        <strain evidence="4 5">ALE3EI</strain>
    </source>
</reference>
<feature type="signal peptide" evidence="2">
    <location>
        <begin position="1"/>
        <end position="22"/>
    </location>
</feature>